<keyword evidence="2" id="KW-1185">Reference proteome</keyword>
<dbReference type="Proteomes" id="UP001589789">
    <property type="component" value="Unassembled WGS sequence"/>
</dbReference>
<evidence type="ECO:0000313" key="1">
    <source>
        <dbReference type="EMBL" id="MFC0387254.1"/>
    </source>
</evidence>
<reference evidence="1 2" key="1">
    <citation type="submission" date="2024-09" db="EMBL/GenBank/DDBJ databases">
        <authorList>
            <person name="Sun Q."/>
            <person name="Mori K."/>
        </authorList>
    </citation>
    <scope>NUCLEOTIDE SEQUENCE [LARGE SCALE GENOMIC DNA]</scope>
    <source>
        <strain evidence="1 2">CCM 7468</strain>
    </source>
</reference>
<evidence type="ECO:0000313" key="2">
    <source>
        <dbReference type="Proteomes" id="UP001589789"/>
    </source>
</evidence>
<name>A0ABV6IVG9_9PROT</name>
<proteinExistence type="predicted"/>
<sequence length="99" mass="10964">MLVAERKSYFWWSAETAVVTTAPQRADLVVLTDKSDRGGPCYEYRGADVRSNASATRHWFFLAGFPGCEAGTWREAWHLPLVVAAIDAWLDTGEAVSLS</sequence>
<comment type="caution">
    <text evidence="1">The sequence shown here is derived from an EMBL/GenBank/DDBJ whole genome shotgun (WGS) entry which is preliminary data.</text>
</comment>
<protein>
    <submittedName>
        <fullName evidence="1">Uncharacterized protein</fullName>
    </submittedName>
</protein>
<gene>
    <name evidence="1" type="ORF">ACFFIC_17135</name>
</gene>
<organism evidence="1 2">
    <name type="scientific">Muricoccus vinaceus</name>
    <dbReference type="NCBI Taxonomy" id="424704"/>
    <lineage>
        <taxon>Bacteria</taxon>
        <taxon>Pseudomonadati</taxon>
        <taxon>Pseudomonadota</taxon>
        <taxon>Alphaproteobacteria</taxon>
        <taxon>Acetobacterales</taxon>
        <taxon>Roseomonadaceae</taxon>
        <taxon>Muricoccus</taxon>
    </lineage>
</organism>
<dbReference type="EMBL" id="JBHLVZ010000058">
    <property type="protein sequence ID" value="MFC0387254.1"/>
    <property type="molecule type" value="Genomic_DNA"/>
</dbReference>
<accession>A0ABV6IVG9</accession>